<dbReference type="InterPro" id="IPR051540">
    <property type="entry name" value="S-2-haloacid_dehalogenase"/>
</dbReference>
<sequence>MTSTEQSLHSFLVVGFDTMGTLLDERKGLAAAFEPTASHLSKRPEGEEVHEKLNVALASQMKKDGASTAYRTIMARAHRAVTLDLSDSQYTPNEEESLAFADGLKKWPAFPDTVEALQSLAKNSKLVLLSNMDTETLEYIAGQGALQHVPIAACIGRDKSHGFKPDHRVNQSLVDAAQTQFGVSKEKILLVAQGIKSDHVPAKEMGLSSAWIDRYGGGESALKEAGVRPQWVFGKLSELVEEMHGSRAGH</sequence>
<comment type="caution">
    <text evidence="2">The sequence shown here is derived from an EMBL/GenBank/DDBJ whole genome shotgun (WGS) entry which is preliminary data.</text>
</comment>
<dbReference type="InterPro" id="IPR036412">
    <property type="entry name" value="HAD-like_sf"/>
</dbReference>
<dbReference type="PANTHER" id="PTHR43316:SF9">
    <property type="entry name" value="ACID DEHALOGENASE, PUTATIVE (AFU_ORTHOLOGUE AFUA_6G14460)-RELATED"/>
    <property type="match status" value="1"/>
</dbReference>
<dbReference type="EMBL" id="ML996081">
    <property type="protein sequence ID" value="KAF2157793.1"/>
    <property type="molecule type" value="Genomic_DNA"/>
</dbReference>
<organism evidence="2 3">
    <name type="scientific">Myriangium duriaei CBS 260.36</name>
    <dbReference type="NCBI Taxonomy" id="1168546"/>
    <lineage>
        <taxon>Eukaryota</taxon>
        <taxon>Fungi</taxon>
        <taxon>Dikarya</taxon>
        <taxon>Ascomycota</taxon>
        <taxon>Pezizomycotina</taxon>
        <taxon>Dothideomycetes</taxon>
        <taxon>Dothideomycetidae</taxon>
        <taxon>Myriangiales</taxon>
        <taxon>Myriangiaceae</taxon>
        <taxon>Myriangium</taxon>
    </lineage>
</organism>
<dbReference type="OrthoDB" id="444127at2759"/>
<evidence type="ECO:0000313" key="3">
    <source>
        <dbReference type="Proteomes" id="UP000799439"/>
    </source>
</evidence>
<dbReference type="GO" id="GO:0016787">
    <property type="term" value="F:hydrolase activity"/>
    <property type="evidence" value="ECO:0007669"/>
    <property type="project" value="UniProtKB-KW"/>
</dbReference>
<keyword evidence="1" id="KW-0378">Hydrolase</keyword>
<dbReference type="InterPro" id="IPR023214">
    <property type="entry name" value="HAD_sf"/>
</dbReference>
<name>A0A9P4J9H2_9PEZI</name>
<dbReference type="Proteomes" id="UP000799439">
    <property type="component" value="Unassembled WGS sequence"/>
</dbReference>
<dbReference type="SUPFAM" id="SSF56784">
    <property type="entry name" value="HAD-like"/>
    <property type="match status" value="1"/>
</dbReference>
<dbReference type="PANTHER" id="PTHR43316">
    <property type="entry name" value="HYDROLASE, HALOACID DELAHOGENASE-RELATED"/>
    <property type="match status" value="1"/>
</dbReference>
<dbReference type="Gene3D" id="3.40.50.1000">
    <property type="entry name" value="HAD superfamily/HAD-like"/>
    <property type="match status" value="1"/>
</dbReference>
<gene>
    <name evidence="2" type="ORF">K461DRAFT_274023</name>
</gene>
<reference evidence="2" key="1">
    <citation type="journal article" date="2020" name="Stud. Mycol.">
        <title>101 Dothideomycetes genomes: a test case for predicting lifestyles and emergence of pathogens.</title>
        <authorList>
            <person name="Haridas S."/>
            <person name="Albert R."/>
            <person name="Binder M."/>
            <person name="Bloem J."/>
            <person name="Labutti K."/>
            <person name="Salamov A."/>
            <person name="Andreopoulos B."/>
            <person name="Baker S."/>
            <person name="Barry K."/>
            <person name="Bills G."/>
            <person name="Bluhm B."/>
            <person name="Cannon C."/>
            <person name="Castanera R."/>
            <person name="Culley D."/>
            <person name="Daum C."/>
            <person name="Ezra D."/>
            <person name="Gonzalez J."/>
            <person name="Henrissat B."/>
            <person name="Kuo A."/>
            <person name="Liang C."/>
            <person name="Lipzen A."/>
            <person name="Lutzoni F."/>
            <person name="Magnuson J."/>
            <person name="Mondo S."/>
            <person name="Nolan M."/>
            <person name="Ohm R."/>
            <person name="Pangilinan J."/>
            <person name="Park H.-J."/>
            <person name="Ramirez L."/>
            <person name="Alfaro M."/>
            <person name="Sun H."/>
            <person name="Tritt A."/>
            <person name="Yoshinaga Y."/>
            <person name="Zwiers L.-H."/>
            <person name="Turgeon B."/>
            <person name="Goodwin S."/>
            <person name="Spatafora J."/>
            <person name="Crous P."/>
            <person name="Grigoriev I."/>
        </authorList>
    </citation>
    <scope>NUCLEOTIDE SEQUENCE</scope>
    <source>
        <strain evidence="2">CBS 260.36</strain>
    </source>
</reference>
<evidence type="ECO:0000313" key="2">
    <source>
        <dbReference type="EMBL" id="KAF2157793.1"/>
    </source>
</evidence>
<accession>A0A9P4J9H2</accession>
<dbReference type="Gene3D" id="1.10.150.750">
    <property type="match status" value="1"/>
</dbReference>
<evidence type="ECO:0000256" key="1">
    <source>
        <dbReference type="ARBA" id="ARBA00022801"/>
    </source>
</evidence>
<protein>
    <submittedName>
        <fullName evidence="2">HAD-like protein</fullName>
    </submittedName>
</protein>
<keyword evidence="3" id="KW-1185">Reference proteome</keyword>
<dbReference type="Pfam" id="PF00702">
    <property type="entry name" value="Hydrolase"/>
    <property type="match status" value="1"/>
</dbReference>
<proteinExistence type="predicted"/>
<dbReference type="AlphaFoldDB" id="A0A9P4J9H2"/>